<gene>
    <name evidence="8" type="ORF">BDDG_12949</name>
</gene>
<evidence type="ECO:0000256" key="1">
    <source>
        <dbReference type="ARBA" id="ARBA00004141"/>
    </source>
</evidence>
<feature type="compositionally biased region" description="Polar residues" evidence="7">
    <location>
        <begin position="88"/>
        <end position="97"/>
    </location>
</feature>
<dbReference type="GO" id="GO:0005778">
    <property type="term" value="C:peroxisomal membrane"/>
    <property type="evidence" value="ECO:0007669"/>
    <property type="project" value="TreeGrafter"/>
</dbReference>
<dbReference type="Proteomes" id="UP000007802">
    <property type="component" value="Unassembled WGS sequence"/>
</dbReference>
<dbReference type="OrthoDB" id="10267969at2759"/>
<dbReference type="PANTHER" id="PTHR11266:SF80">
    <property type="entry name" value="PEROXISOMAL MEMBRANE PROTEIN 2"/>
    <property type="match status" value="1"/>
</dbReference>
<evidence type="ECO:0000313" key="8">
    <source>
        <dbReference type="EMBL" id="KMW68651.1"/>
    </source>
</evidence>
<keyword evidence="5" id="KW-0472">Membrane</keyword>
<dbReference type="EMBL" id="GG749495">
    <property type="protein sequence ID" value="KMW68651.1"/>
    <property type="molecule type" value="Genomic_DNA"/>
</dbReference>
<evidence type="ECO:0000256" key="5">
    <source>
        <dbReference type="ARBA" id="ARBA00023136"/>
    </source>
</evidence>
<dbReference type="Pfam" id="PF04117">
    <property type="entry name" value="Mpv17_PMP22"/>
    <property type="match status" value="1"/>
</dbReference>
<evidence type="ECO:0008006" key="9">
    <source>
        <dbReference type="Google" id="ProtNLM"/>
    </source>
</evidence>
<evidence type="ECO:0000256" key="3">
    <source>
        <dbReference type="ARBA" id="ARBA00022692"/>
    </source>
</evidence>
<comment type="similarity">
    <text evidence="2 6">Belongs to the peroxisomal membrane protein PXMP2/4 family.</text>
</comment>
<feature type="region of interest" description="Disordered" evidence="7">
    <location>
        <begin position="83"/>
        <end position="120"/>
    </location>
</feature>
<sequence>MSLPAIFKTTVQAAVLNGSSNVIAQAITAYRHGATFALDYIELIRFIICTLITTPFMVLWQDYLEATFPASPQDNARRIPAAMEGNSERTSNSNTTAKEVPHGGVQTNQPERKETQEPIQEKNTWNTISKILIDQTVGAGWSTALFIVTISALNGQDANAIQQSLFRDFVPIIIAGLKLWPMVSVISFTMVPPEKRVLTGNLFGMIWGIYLSLRTEE</sequence>
<reference evidence="8" key="1">
    <citation type="submission" date="2010-03" db="EMBL/GenBank/DDBJ databases">
        <title>Annotation of Blastomyces dermatitidis strain ATCC 18188.</title>
        <authorList>
            <consortium name="The Broad Institute Genome Sequencing Platform"/>
            <consortium name="Broad Institute Genome Sequencing Center for Infectious Disease."/>
            <person name="Cuomo C."/>
            <person name="Klein B."/>
            <person name="Sullivan T."/>
            <person name="Heitman J."/>
            <person name="Young S."/>
            <person name="Zeng Q."/>
            <person name="Gargeya S."/>
            <person name="Alvarado L."/>
            <person name="Berlin A.M."/>
            <person name="Chapman S.B."/>
            <person name="Chen Z."/>
            <person name="Freedman E."/>
            <person name="Gellesch M."/>
            <person name="Goldberg J."/>
            <person name="Griggs A."/>
            <person name="Gujja S."/>
            <person name="Heilman E."/>
            <person name="Heiman D."/>
            <person name="Howarth C."/>
            <person name="Mehta T."/>
            <person name="Neiman D."/>
            <person name="Pearson M."/>
            <person name="Roberts A."/>
            <person name="Saif S."/>
            <person name="Shea T."/>
            <person name="Shenoy N."/>
            <person name="Sisk P."/>
            <person name="Stolte C."/>
            <person name="Sykes S."/>
            <person name="White J."/>
            <person name="Yandava C."/>
            <person name="Haas B."/>
            <person name="Nusbaum C."/>
            <person name="Birren B."/>
        </authorList>
    </citation>
    <scope>NUCLEOTIDE SEQUENCE</scope>
    <source>
        <strain evidence="8">ATCC 18188</strain>
    </source>
</reference>
<evidence type="ECO:0000256" key="4">
    <source>
        <dbReference type="ARBA" id="ARBA00022989"/>
    </source>
</evidence>
<evidence type="ECO:0000256" key="7">
    <source>
        <dbReference type="SAM" id="MobiDB-lite"/>
    </source>
</evidence>
<keyword evidence="3" id="KW-0812">Transmembrane</keyword>
<comment type="subcellular location">
    <subcellularLocation>
        <location evidence="1">Membrane</location>
        <topology evidence="1">Multi-pass membrane protein</topology>
    </subcellularLocation>
</comment>
<evidence type="ECO:0000256" key="6">
    <source>
        <dbReference type="RuleBase" id="RU363053"/>
    </source>
</evidence>
<accession>A0A0J9ERI4</accession>
<organism evidence="8">
    <name type="scientific">Ajellomyces dermatitidis (strain ATCC 18188 / CBS 674.68)</name>
    <name type="common">Blastomyces dermatitidis</name>
    <dbReference type="NCBI Taxonomy" id="653446"/>
    <lineage>
        <taxon>Eukaryota</taxon>
        <taxon>Fungi</taxon>
        <taxon>Dikarya</taxon>
        <taxon>Ascomycota</taxon>
        <taxon>Pezizomycotina</taxon>
        <taxon>Eurotiomycetes</taxon>
        <taxon>Eurotiomycetidae</taxon>
        <taxon>Onygenales</taxon>
        <taxon>Ajellomycetaceae</taxon>
        <taxon>Blastomyces</taxon>
    </lineage>
</organism>
<evidence type="ECO:0000256" key="2">
    <source>
        <dbReference type="ARBA" id="ARBA00006824"/>
    </source>
</evidence>
<keyword evidence="4" id="KW-1133">Transmembrane helix</keyword>
<name>A0A0J9ERI4_AJEDA</name>
<protein>
    <recommendedName>
        <fullName evidence="9">Integral membrane protein</fullName>
    </recommendedName>
</protein>
<feature type="compositionally biased region" description="Basic and acidic residues" evidence="7">
    <location>
        <begin position="110"/>
        <end position="120"/>
    </location>
</feature>
<dbReference type="AlphaFoldDB" id="A0A0J9ERI4"/>
<dbReference type="InterPro" id="IPR007248">
    <property type="entry name" value="Mpv17_PMP22"/>
</dbReference>
<dbReference type="PANTHER" id="PTHR11266">
    <property type="entry name" value="PEROXISOMAL MEMBRANE PROTEIN 2, PXMP2 MPV17"/>
    <property type="match status" value="1"/>
</dbReference>
<proteinExistence type="inferred from homology"/>